<dbReference type="EMBL" id="JAACJN010000062">
    <property type="protein sequence ID" value="KAF5380793.1"/>
    <property type="molecule type" value="Genomic_DNA"/>
</dbReference>
<protein>
    <submittedName>
        <fullName evidence="2">Uncharacterized protein</fullName>
    </submittedName>
</protein>
<proteinExistence type="predicted"/>
<dbReference type="OrthoDB" id="5876637at2759"/>
<reference evidence="2 3" key="1">
    <citation type="journal article" date="2020" name="ISME J.">
        <title>Uncovering the hidden diversity of litter-decomposition mechanisms in mushroom-forming fungi.</title>
        <authorList>
            <person name="Floudas D."/>
            <person name="Bentzer J."/>
            <person name="Ahren D."/>
            <person name="Johansson T."/>
            <person name="Persson P."/>
            <person name="Tunlid A."/>
        </authorList>
    </citation>
    <scope>NUCLEOTIDE SEQUENCE [LARGE SCALE GENOMIC DNA]</scope>
    <source>
        <strain evidence="2 3">CBS 406.79</strain>
    </source>
</reference>
<feature type="region of interest" description="Disordered" evidence="1">
    <location>
        <begin position="53"/>
        <end position="184"/>
    </location>
</feature>
<name>A0A8H5HCM4_9AGAR</name>
<dbReference type="Proteomes" id="UP000518752">
    <property type="component" value="Unassembled WGS sequence"/>
</dbReference>
<evidence type="ECO:0000256" key="1">
    <source>
        <dbReference type="SAM" id="MobiDB-lite"/>
    </source>
</evidence>
<gene>
    <name evidence="2" type="ORF">D9757_007135</name>
</gene>
<evidence type="ECO:0000313" key="2">
    <source>
        <dbReference type="EMBL" id="KAF5380793.1"/>
    </source>
</evidence>
<feature type="compositionally biased region" description="Polar residues" evidence="1">
    <location>
        <begin position="100"/>
        <end position="120"/>
    </location>
</feature>
<keyword evidence="3" id="KW-1185">Reference proteome</keyword>
<evidence type="ECO:0000313" key="3">
    <source>
        <dbReference type="Proteomes" id="UP000518752"/>
    </source>
</evidence>
<feature type="compositionally biased region" description="Basic and acidic residues" evidence="1">
    <location>
        <begin position="53"/>
        <end position="65"/>
    </location>
</feature>
<comment type="caution">
    <text evidence="2">The sequence shown here is derived from an EMBL/GenBank/DDBJ whole genome shotgun (WGS) entry which is preliminary data.</text>
</comment>
<sequence length="227" mass="25554">MPHKRAKRSVREQQRSQKGTDLAPSKESLSHEALPKSVVRVLNAAQIREEWKTKKRTLEDKEESRAKKRKISSSIQPRESLQHYNKRVENDMRPLVRNAVHSSNAVVRNVRKQQLSTKATSSRHHSDNPPSPPPVKRSGQPKDFQSISSSAPKRLNDIAQAPPEFTRLPGRLKGSAPPTTTRTGVLSLAQTALMAQEREKAIARYRQLKASRRKANNDEVGERGEGV</sequence>
<accession>A0A8H5HCM4</accession>
<organism evidence="2 3">
    <name type="scientific">Collybiopsis confluens</name>
    <dbReference type="NCBI Taxonomy" id="2823264"/>
    <lineage>
        <taxon>Eukaryota</taxon>
        <taxon>Fungi</taxon>
        <taxon>Dikarya</taxon>
        <taxon>Basidiomycota</taxon>
        <taxon>Agaricomycotina</taxon>
        <taxon>Agaricomycetes</taxon>
        <taxon>Agaricomycetidae</taxon>
        <taxon>Agaricales</taxon>
        <taxon>Marasmiineae</taxon>
        <taxon>Omphalotaceae</taxon>
        <taxon>Collybiopsis</taxon>
    </lineage>
</organism>
<feature type="region of interest" description="Disordered" evidence="1">
    <location>
        <begin position="1"/>
        <end position="35"/>
    </location>
</feature>
<dbReference type="AlphaFoldDB" id="A0A8H5HCM4"/>